<dbReference type="EMBL" id="ATNM01000192">
    <property type="protein sequence ID" value="EPR65446.1"/>
    <property type="molecule type" value="Genomic_DNA"/>
</dbReference>
<accession>S7V691</accession>
<comment type="caution">
    <text evidence="1">The sequence shown here is derived from an EMBL/GenBank/DDBJ whole genome shotgun (WGS) entry which is preliminary data.</text>
</comment>
<reference evidence="1 2" key="1">
    <citation type="journal article" date="2013" name="Genome Announc.">
        <title>Draft Genome Sequence of Cyclobacterium qasimii Strain M12-11BT, Isolated from Arctic Marine Sediment.</title>
        <authorList>
            <person name="Shivaji S."/>
            <person name="Ara S."/>
            <person name="Singh A."/>
            <person name="Kumar Pinnaka A."/>
        </authorList>
    </citation>
    <scope>NUCLEOTIDE SEQUENCE [LARGE SCALE GENOMIC DNA]</scope>
    <source>
        <strain evidence="1 2">M12-11B</strain>
    </source>
</reference>
<evidence type="ECO:0000313" key="2">
    <source>
        <dbReference type="Proteomes" id="UP000014974"/>
    </source>
</evidence>
<proteinExistence type="predicted"/>
<organism evidence="1 2">
    <name type="scientific">Cyclobacterium qasimii M12-11B</name>
    <dbReference type="NCBI Taxonomy" id="641524"/>
    <lineage>
        <taxon>Bacteria</taxon>
        <taxon>Pseudomonadati</taxon>
        <taxon>Bacteroidota</taxon>
        <taxon>Cytophagia</taxon>
        <taxon>Cytophagales</taxon>
        <taxon>Cyclobacteriaceae</taxon>
        <taxon>Cyclobacterium</taxon>
    </lineage>
</organism>
<gene>
    <name evidence="1" type="ORF">ADICYQ_5552</name>
</gene>
<evidence type="ECO:0000313" key="1">
    <source>
        <dbReference type="EMBL" id="EPR65446.1"/>
    </source>
</evidence>
<dbReference type="AlphaFoldDB" id="S7V691"/>
<sequence>MTVFNAALQRSAIFVAPGKPTQEVPPGVLLGWLFRALAFR</sequence>
<dbReference type="Proteomes" id="UP000014974">
    <property type="component" value="Unassembled WGS sequence"/>
</dbReference>
<protein>
    <submittedName>
        <fullName evidence="1">Uncharacterized protein</fullName>
    </submittedName>
</protein>
<name>S7V691_9BACT</name>